<name>A0A2T1A660_9ACTN</name>
<dbReference type="InterPro" id="IPR036390">
    <property type="entry name" value="WH_DNA-bd_sf"/>
</dbReference>
<dbReference type="InterPro" id="IPR000600">
    <property type="entry name" value="ROK"/>
</dbReference>
<dbReference type="EMBL" id="PVUE01000001">
    <property type="protein sequence ID" value="PRZ44044.1"/>
    <property type="molecule type" value="Genomic_DNA"/>
</dbReference>
<dbReference type="GO" id="GO:0016301">
    <property type="term" value="F:kinase activity"/>
    <property type="evidence" value="ECO:0007669"/>
    <property type="project" value="UniProtKB-KW"/>
</dbReference>
<keyword evidence="2" id="KW-0418">Kinase</keyword>
<dbReference type="PANTHER" id="PTHR18964">
    <property type="entry name" value="ROK (REPRESSOR, ORF, KINASE) FAMILY"/>
    <property type="match status" value="1"/>
</dbReference>
<comment type="caution">
    <text evidence="2">The sequence shown here is derived from an EMBL/GenBank/DDBJ whole genome shotgun (WGS) entry which is preliminary data.</text>
</comment>
<comment type="similarity">
    <text evidence="1">Belongs to the ROK (NagC/XylR) family.</text>
</comment>
<dbReference type="PANTHER" id="PTHR18964:SF149">
    <property type="entry name" value="BIFUNCTIONAL UDP-N-ACETYLGLUCOSAMINE 2-EPIMERASE_N-ACETYLMANNOSAMINE KINASE"/>
    <property type="match status" value="1"/>
</dbReference>
<dbReference type="Gene3D" id="1.10.10.10">
    <property type="entry name" value="Winged helix-like DNA-binding domain superfamily/Winged helix DNA-binding domain"/>
    <property type="match status" value="1"/>
</dbReference>
<evidence type="ECO:0000313" key="3">
    <source>
        <dbReference type="Proteomes" id="UP000237752"/>
    </source>
</evidence>
<keyword evidence="3" id="KW-1185">Reference proteome</keyword>
<dbReference type="Pfam" id="PF00480">
    <property type="entry name" value="ROK"/>
    <property type="match status" value="1"/>
</dbReference>
<organism evidence="2 3">
    <name type="scientific">Antricoccus suffuscus</name>
    <dbReference type="NCBI Taxonomy" id="1629062"/>
    <lineage>
        <taxon>Bacteria</taxon>
        <taxon>Bacillati</taxon>
        <taxon>Actinomycetota</taxon>
        <taxon>Actinomycetes</taxon>
        <taxon>Geodermatophilales</taxon>
        <taxon>Antricoccaceae</taxon>
        <taxon>Antricoccus</taxon>
    </lineage>
</organism>
<evidence type="ECO:0000313" key="2">
    <source>
        <dbReference type="EMBL" id="PRZ44044.1"/>
    </source>
</evidence>
<dbReference type="AlphaFoldDB" id="A0A2T1A660"/>
<protein>
    <submittedName>
        <fullName evidence="2">Putative NBD/HSP70 family sugar kinase</fullName>
    </submittedName>
</protein>
<dbReference type="SUPFAM" id="SSF46785">
    <property type="entry name" value="Winged helix' DNA-binding domain"/>
    <property type="match status" value="1"/>
</dbReference>
<sequence>MDIAAGSGRRNRDLRLSNTRVILDALRGGGRFSRAELARRTTLSAQGIAIILNALVESGHVLEVDVHGAQRAQGRPALQYEFNPLRFCVVSLYVGLRYAELTLCDARGRPISENVQFHPGWDVQRIIDESVGRIIDLRVAHAVAHLPLYMGVVVHGTVDSNTGTVDSPGMGWRLVPLVELLAERIEAVITVHDASRAAALAESREGMAIGVRRAVVLNFGPEITATHIVDGVPDVGSAGLAGRIGRARIWSQDQLRYIDDIAGSVAYKNRYVELSGQSIEWATEVTERAAAGDRDAEEALELSFESFARASMWLITITNPERLILTGSAGGFLERWRTRIRTRIMELVDPALFDGIRIDFTDLGRQAWLRGGVHAVLDHQRTRELLDQERAANPRILATQPEN</sequence>
<dbReference type="InterPro" id="IPR043129">
    <property type="entry name" value="ATPase_NBD"/>
</dbReference>
<dbReference type="Gene3D" id="3.30.420.40">
    <property type="match status" value="2"/>
</dbReference>
<accession>A0A2T1A660</accession>
<keyword evidence="2" id="KW-0808">Transferase</keyword>
<dbReference type="Proteomes" id="UP000237752">
    <property type="component" value="Unassembled WGS sequence"/>
</dbReference>
<evidence type="ECO:0000256" key="1">
    <source>
        <dbReference type="ARBA" id="ARBA00006479"/>
    </source>
</evidence>
<dbReference type="SUPFAM" id="SSF53067">
    <property type="entry name" value="Actin-like ATPase domain"/>
    <property type="match status" value="1"/>
</dbReference>
<dbReference type="InterPro" id="IPR036388">
    <property type="entry name" value="WH-like_DNA-bd_sf"/>
</dbReference>
<gene>
    <name evidence="2" type="ORF">CLV47_101168</name>
</gene>
<reference evidence="2 3" key="1">
    <citation type="submission" date="2018-03" db="EMBL/GenBank/DDBJ databases">
        <title>Genomic Encyclopedia of Archaeal and Bacterial Type Strains, Phase II (KMG-II): from individual species to whole genera.</title>
        <authorList>
            <person name="Goeker M."/>
        </authorList>
    </citation>
    <scope>NUCLEOTIDE SEQUENCE [LARGE SCALE GENOMIC DNA]</scope>
    <source>
        <strain evidence="2 3">DSM 100065</strain>
    </source>
</reference>
<proteinExistence type="inferred from homology"/>